<dbReference type="GO" id="GO:0016020">
    <property type="term" value="C:membrane"/>
    <property type="evidence" value="ECO:0007669"/>
    <property type="project" value="TreeGrafter"/>
</dbReference>
<dbReference type="InterPro" id="IPR051415">
    <property type="entry name" value="LAAT-1"/>
</dbReference>
<feature type="transmembrane region" description="Helical" evidence="1">
    <location>
        <begin position="178"/>
        <end position="197"/>
    </location>
</feature>
<dbReference type="Proteomes" id="UP001059041">
    <property type="component" value="Linkage Group LG20"/>
</dbReference>
<comment type="caution">
    <text evidence="2">The sequence shown here is derived from an EMBL/GenBank/DDBJ whole genome shotgun (WGS) entry which is preliminary data.</text>
</comment>
<feature type="transmembrane region" description="Helical" evidence="1">
    <location>
        <begin position="33"/>
        <end position="53"/>
    </location>
</feature>
<evidence type="ECO:0000313" key="2">
    <source>
        <dbReference type="EMBL" id="KAI7795130.1"/>
    </source>
</evidence>
<protein>
    <submittedName>
        <fullName evidence="2">Transmembrane protein 44</fullName>
    </submittedName>
</protein>
<feature type="transmembrane region" description="Helical" evidence="1">
    <location>
        <begin position="138"/>
        <end position="158"/>
    </location>
</feature>
<gene>
    <name evidence="2" type="ORF">IRJ41_009684</name>
</gene>
<dbReference type="GO" id="GO:0015174">
    <property type="term" value="F:basic amino acid transmembrane transporter activity"/>
    <property type="evidence" value="ECO:0007669"/>
    <property type="project" value="TreeGrafter"/>
</dbReference>
<proteinExistence type="predicted"/>
<name>A0A9W7TAY2_TRIRA</name>
<feature type="transmembrane region" description="Helical" evidence="1">
    <location>
        <begin position="65"/>
        <end position="85"/>
    </location>
</feature>
<feature type="transmembrane region" description="Helical" evidence="1">
    <location>
        <begin position="218"/>
        <end position="236"/>
    </location>
</feature>
<keyword evidence="1" id="KW-0472">Membrane</keyword>
<sequence length="447" mass="50164">MDKITVLDFVYRWSPEFAKGCFSTYEGHICISAAFYLLSALILLVSCSLLLYHRCRWRCRHWSDEAACAMYCFIGNLCSAVGALLSNQFAFLISMASYVAVLDIVHILSITCSIYLWYYSKTGKTTRMMSKRRRQNVFAVPLLFAVGGSIYLSSAVHLSPIRVSTTSRRLLNLFYDDYIENLGYILGLLSFAISWTAKFPVFLKANRGEQSSALQVSSRMLCSLAGGLYASSILLYDIQPRTVVKAMPWILAAICCAIMDLAIVALAFYRSKHKRPSVRSLDSDTESLLGEPSGTNKHCNDNINCHRKKHLNRYKSPKGTDMGLYMDVNIQPMRKVCLKEVTISRNGSSDALPLKRTVRVVRVDEPCSSGTSTDSSSLSSELEWDFEETKTQWIPVEEDPEDLQKIEAFPLQEWQVSPGSKSTSRPACLCNRAQLAEKLGSIKTDPK</sequence>
<accession>A0A9W7TAY2</accession>
<feature type="transmembrane region" description="Helical" evidence="1">
    <location>
        <begin position="248"/>
        <end position="269"/>
    </location>
</feature>
<keyword evidence="1" id="KW-1133">Transmembrane helix</keyword>
<organism evidence="2 3">
    <name type="scientific">Triplophysa rosa</name>
    <name type="common">Cave loach</name>
    <dbReference type="NCBI Taxonomy" id="992332"/>
    <lineage>
        <taxon>Eukaryota</taxon>
        <taxon>Metazoa</taxon>
        <taxon>Chordata</taxon>
        <taxon>Craniata</taxon>
        <taxon>Vertebrata</taxon>
        <taxon>Euteleostomi</taxon>
        <taxon>Actinopterygii</taxon>
        <taxon>Neopterygii</taxon>
        <taxon>Teleostei</taxon>
        <taxon>Ostariophysi</taxon>
        <taxon>Cypriniformes</taxon>
        <taxon>Nemacheilidae</taxon>
        <taxon>Triplophysa</taxon>
    </lineage>
</organism>
<evidence type="ECO:0000256" key="1">
    <source>
        <dbReference type="SAM" id="Phobius"/>
    </source>
</evidence>
<dbReference type="EMBL" id="JAFHDT010000020">
    <property type="protein sequence ID" value="KAI7795130.1"/>
    <property type="molecule type" value="Genomic_DNA"/>
</dbReference>
<reference evidence="2" key="1">
    <citation type="submission" date="2021-02" db="EMBL/GenBank/DDBJ databases">
        <title>Comparative genomics reveals that relaxation of natural selection precedes convergent phenotypic evolution of cavefish.</title>
        <authorList>
            <person name="Peng Z."/>
        </authorList>
    </citation>
    <scope>NUCLEOTIDE SEQUENCE</scope>
    <source>
        <tissue evidence="2">Muscle</tissue>
    </source>
</reference>
<evidence type="ECO:0000313" key="3">
    <source>
        <dbReference type="Proteomes" id="UP001059041"/>
    </source>
</evidence>
<dbReference type="PANTHER" id="PTHR16201">
    <property type="entry name" value="SEVEN TRANSMEMBRANE PROTEIN 1-RELATED"/>
    <property type="match status" value="1"/>
</dbReference>
<dbReference type="AlphaFoldDB" id="A0A9W7TAY2"/>
<keyword evidence="1 2" id="KW-0812">Transmembrane</keyword>
<dbReference type="OrthoDB" id="8048523at2759"/>
<keyword evidence="3" id="KW-1185">Reference proteome</keyword>
<dbReference type="PANTHER" id="PTHR16201:SF53">
    <property type="entry name" value="TRANSMEMBRANE PROTEIN 44"/>
    <property type="match status" value="1"/>
</dbReference>
<feature type="transmembrane region" description="Helical" evidence="1">
    <location>
        <begin position="91"/>
        <end position="118"/>
    </location>
</feature>